<dbReference type="AlphaFoldDB" id="A0A8S4C4Y3"/>
<dbReference type="PANTHER" id="PTHR46230">
    <property type="match status" value="1"/>
</dbReference>
<dbReference type="InterPro" id="IPR036065">
    <property type="entry name" value="BolA-like_sf"/>
</dbReference>
<organism evidence="2 3">
    <name type="scientific">Hyalomma marginatum</name>
    <dbReference type="NCBI Taxonomy" id="34627"/>
    <lineage>
        <taxon>Eukaryota</taxon>
        <taxon>Metazoa</taxon>
        <taxon>Ecdysozoa</taxon>
        <taxon>Arthropoda</taxon>
        <taxon>Chelicerata</taxon>
        <taxon>Arachnida</taxon>
        <taxon>Acari</taxon>
        <taxon>Parasitiformes</taxon>
        <taxon>Ixodida</taxon>
        <taxon>Ixodoidea</taxon>
        <taxon>Ixodidae</taxon>
        <taxon>Hyalomminae</taxon>
        <taxon>Hyalomma</taxon>
    </lineage>
</organism>
<dbReference type="InterPro" id="IPR002634">
    <property type="entry name" value="BolA"/>
</dbReference>
<keyword evidence="3" id="KW-1185">Reference proteome</keyword>
<name>A0A8S4C4Y3_9ACAR</name>
<dbReference type="Pfam" id="PF01722">
    <property type="entry name" value="BolA"/>
    <property type="match status" value="1"/>
</dbReference>
<evidence type="ECO:0000256" key="1">
    <source>
        <dbReference type="RuleBase" id="RU003860"/>
    </source>
</evidence>
<reference evidence="2" key="1">
    <citation type="submission" date="2021-06" db="EMBL/GenBank/DDBJ databases">
        <authorList>
            <person name="Nardi T."/>
            <person name="Nardi T."/>
        </authorList>
    </citation>
    <scope>NUCLEOTIDE SEQUENCE</scope>
</reference>
<dbReference type="GO" id="GO:0016226">
    <property type="term" value="P:iron-sulfur cluster assembly"/>
    <property type="evidence" value="ECO:0007669"/>
    <property type="project" value="TreeGrafter"/>
</dbReference>
<evidence type="ECO:0000313" key="3">
    <source>
        <dbReference type="Proteomes" id="UP000837675"/>
    </source>
</evidence>
<dbReference type="Gene3D" id="3.10.20.90">
    <property type="entry name" value="Phosphatidylinositol 3-kinase Catalytic Subunit, Chain A, domain 1"/>
    <property type="match status" value="1"/>
</dbReference>
<protein>
    <submittedName>
        <fullName evidence="2">BolA family transcriptional regulator</fullName>
    </submittedName>
</protein>
<sequence length="83" mass="9680">MKKRIENKLSDLFGQENVEVQDVSYRHKGHIEENPYGTHFDIKVKSEKFKSMTQVARHKLVHGLLEDEIKLIHAISIRTIIPS</sequence>
<dbReference type="SUPFAM" id="SSF82657">
    <property type="entry name" value="BolA-like"/>
    <property type="match status" value="1"/>
</dbReference>
<comment type="similarity">
    <text evidence="1">Belongs to the BolA/IbaG family.</text>
</comment>
<dbReference type="Proteomes" id="UP000837675">
    <property type="component" value="Unassembled WGS sequence"/>
</dbReference>
<dbReference type="EMBL" id="CAJVAF010000310">
    <property type="protein sequence ID" value="CAG7595178.1"/>
    <property type="molecule type" value="Genomic_DNA"/>
</dbReference>
<dbReference type="PANTHER" id="PTHR46230:SF3">
    <property type="entry name" value="SUFE-LIKE PROTEIN 1, CHLOROPLASTIC_MITOCHONDRIAL"/>
    <property type="match status" value="1"/>
</dbReference>
<gene>
    <name evidence="2" type="ORF">MHYMCMPASI_00817</name>
</gene>
<accession>A0A8S4C4Y3</accession>
<comment type="caution">
    <text evidence="2">The sequence shown here is derived from an EMBL/GenBank/DDBJ whole genome shotgun (WGS) entry which is preliminary data.</text>
</comment>
<dbReference type="PIRSF" id="PIRSF003113">
    <property type="entry name" value="BolA"/>
    <property type="match status" value="1"/>
</dbReference>
<proteinExistence type="inferred from homology"/>
<evidence type="ECO:0000313" key="2">
    <source>
        <dbReference type="EMBL" id="CAG7595178.1"/>
    </source>
</evidence>